<dbReference type="SUPFAM" id="SSF52540">
    <property type="entry name" value="P-loop containing nucleoside triphosphate hydrolases"/>
    <property type="match status" value="1"/>
</dbReference>
<accession>A0A6G7PV77</accession>
<dbReference type="EMBL" id="CP048877">
    <property type="protein sequence ID" value="QIJ71585.1"/>
    <property type="molecule type" value="Genomic_DNA"/>
</dbReference>
<proteinExistence type="predicted"/>
<dbReference type="InterPro" id="IPR027417">
    <property type="entry name" value="P-loop_NTPase"/>
</dbReference>
<dbReference type="PANTHER" id="PTHR32114">
    <property type="entry name" value="ABC TRANSPORTER ABCH.3"/>
    <property type="match status" value="1"/>
</dbReference>
<dbReference type="RefSeq" id="WP_166031803.1">
    <property type="nucleotide sequence ID" value="NZ_CP048877.1"/>
</dbReference>
<reference evidence="1 2" key="1">
    <citation type="submission" date="2020-02" db="EMBL/GenBank/DDBJ databases">
        <title>Genome analysis of Thermosulfuriphilus ammonigenes ST65T, an anaerobic thermophilic chemolithoautotrophic bacterium isolated from a deep-sea hydrothermal vent.</title>
        <authorList>
            <person name="Slobodkina G."/>
            <person name="Allioux M."/>
            <person name="Merkel A."/>
            <person name="Alain K."/>
            <person name="Jebbar M."/>
            <person name="Slobodkin A."/>
        </authorList>
    </citation>
    <scope>NUCLEOTIDE SEQUENCE [LARGE SCALE GENOMIC DNA]</scope>
    <source>
        <strain evidence="1 2">ST65</strain>
    </source>
</reference>
<dbReference type="InterPro" id="IPR022205">
    <property type="entry name" value="DUF3732"/>
</dbReference>
<protein>
    <submittedName>
        <fullName evidence="1">DUF3732 domain-containing protein</fullName>
    </submittedName>
</protein>
<organism evidence="1 2">
    <name type="scientific">Thermosulfuriphilus ammonigenes</name>
    <dbReference type="NCBI Taxonomy" id="1936021"/>
    <lineage>
        <taxon>Bacteria</taxon>
        <taxon>Pseudomonadati</taxon>
        <taxon>Thermodesulfobacteriota</taxon>
        <taxon>Thermodesulfobacteria</taxon>
        <taxon>Thermodesulfobacteriales</taxon>
        <taxon>Thermodesulfobacteriaceae</taxon>
        <taxon>Thermosulfuriphilus</taxon>
    </lineage>
</organism>
<dbReference type="Gene3D" id="3.40.50.300">
    <property type="entry name" value="P-loop containing nucleotide triphosphate hydrolases"/>
    <property type="match status" value="2"/>
</dbReference>
<dbReference type="SUPFAM" id="SSF75712">
    <property type="entry name" value="Rad50 coiled-coil Zn hook"/>
    <property type="match status" value="1"/>
</dbReference>
<evidence type="ECO:0000313" key="1">
    <source>
        <dbReference type="EMBL" id="QIJ71585.1"/>
    </source>
</evidence>
<dbReference type="PANTHER" id="PTHR32114:SF2">
    <property type="entry name" value="ABC TRANSPORTER ABCH.3"/>
    <property type="match status" value="1"/>
</dbReference>
<evidence type="ECO:0000313" key="2">
    <source>
        <dbReference type="Proteomes" id="UP000502179"/>
    </source>
</evidence>
<gene>
    <name evidence="1" type="ORF">G4V39_04525</name>
</gene>
<dbReference type="KEGG" id="tav:G4V39_04525"/>
<dbReference type="AlphaFoldDB" id="A0A6G7PV77"/>
<keyword evidence="2" id="KW-1185">Reference proteome</keyword>
<dbReference type="Pfam" id="PF12532">
    <property type="entry name" value="DUF3732"/>
    <property type="match status" value="1"/>
</dbReference>
<dbReference type="Proteomes" id="UP000502179">
    <property type="component" value="Chromosome"/>
</dbReference>
<sequence length="650" mass="74213">MSFQILDVVLYGFNGRRRLLSLRPGELNIITGASKTGKTALIEIIDYCLGSSECKIPEGIIRKSVEWVGLRLQVTDGQVFVARRLPGPGAKASADIYYDIKTEVEIPESSSLRQTINPKALESLLSQHAGIGENIHEPGPEQTRTALTATIRHALFFSFQQQSEVISNRHLFHKQSEQFIPQAIKDVLPYFLGAVDEYHVARVAELRQLRRDLRGLERKLAEYEGIRGRGISRAQALLKEAQDIGLFDVNVVPDTWEQCVEALRQVQASPVEPEEELAREGDAFERLHEERNALTEELRQIKEQLAAAKALASDRQGYSREAGAHVHRLKSIQLFDTDGSTVTPVCPVCQAKLPEDAIPSVVDLERSLKQIEKQVRSVEERSPQMDQVIRTLQERMNDVKRRLRENREALEAVQASNRRLQEIRDRAARRAHILGRIGLYLESLPHLEDRSDLNQEIEELNHKISALEAEVSDEVVQERLASIISIMSRDMSAWAQELQLEHSEYPLRLDMKRLTVVADTKDGPIPMERMGSGENWVGYHLIAHFALHKWFVNQGRPVPRFLFVDQPSQVYFPADKDVNGSMDGIENEDREAVARMYRLALRVIQELSPNFQMIITDHADIAEYWFQSCVVERWRRGNKLVPEDWLEVKE</sequence>
<name>A0A6G7PV77_9BACT</name>